<organism evidence="1 2">
    <name type="scientific">Solanum commersonii</name>
    <name type="common">Commerson's wild potato</name>
    <name type="synonym">Commerson's nightshade</name>
    <dbReference type="NCBI Taxonomy" id="4109"/>
    <lineage>
        <taxon>Eukaryota</taxon>
        <taxon>Viridiplantae</taxon>
        <taxon>Streptophyta</taxon>
        <taxon>Embryophyta</taxon>
        <taxon>Tracheophyta</taxon>
        <taxon>Spermatophyta</taxon>
        <taxon>Magnoliopsida</taxon>
        <taxon>eudicotyledons</taxon>
        <taxon>Gunneridae</taxon>
        <taxon>Pentapetalae</taxon>
        <taxon>asterids</taxon>
        <taxon>lamiids</taxon>
        <taxon>Solanales</taxon>
        <taxon>Solanaceae</taxon>
        <taxon>Solanoideae</taxon>
        <taxon>Solaneae</taxon>
        <taxon>Solanum</taxon>
    </lineage>
</organism>
<protein>
    <submittedName>
        <fullName evidence="1">Uncharacterized protein</fullName>
    </submittedName>
</protein>
<name>A0A9J5XBS8_SOLCO</name>
<feature type="non-terminal residue" evidence="1">
    <location>
        <position position="1"/>
    </location>
</feature>
<accession>A0A9J5XBS8</accession>
<evidence type="ECO:0000313" key="1">
    <source>
        <dbReference type="EMBL" id="KAG5585218.1"/>
    </source>
</evidence>
<keyword evidence="2" id="KW-1185">Reference proteome</keyword>
<reference evidence="1 2" key="1">
    <citation type="submission" date="2020-09" db="EMBL/GenBank/DDBJ databases">
        <title>De no assembly of potato wild relative species, Solanum commersonii.</title>
        <authorList>
            <person name="Cho K."/>
        </authorList>
    </citation>
    <scope>NUCLEOTIDE SEQUENCE [LARGE SCALE GENOMIC DNA]</scope>
    <source>
        <strain evidence="1">LZ3.2</strain>
        <tissue evidence="1">Leaf</tissue>
    </source>
</reference>
<dbReference type="Proteomes" id="UP000824120">
    <property type="component" value="Chromosome 9"/>
</dbReference>
<dbReference type="EMBL" id="JACXVP010000009">
    <property type="protein sequence ID" value="KAG5585218.1"/>
    <property type="molecule type" value="Genomic_DNA"/>
</dbReference>
<comment type="caution">
    <text evidence="1">The sequence shown here is derived from an EMBL/GenBank/DDBJ whole genome shotgun (WGS) entry which is preliminary data.</text>
</comment>
<sequence>VKKCVAKVRSAQLVKIVNLLGILPFGHLHRRFAFAFSIFRFCNFRAWHSGTLGETLDLPCSFLLNSFLALFLNPNTGNSTIYIIQQFNRDVSNSATQDSIMNGHKKTQLTHARINCALKDSSCDSPLIKNLKLTLLASNAGSSSTKVIKWPHIKNDSIFTHTGSII</sequence>
<gene>
    <name evidence="1" type="ORF">H5410_045652</name>
</gene>
<evidence type="ECO:0000313" key="2">
    <source>
        <dbReference type="Proteomes" id="UP000824120"/>
    </source>
</evidence>
<dbReference type="AlphaFoldDB" id="A0A9J5XBS8"/>
<proteinExistence type="predicted"/>